<dbReference type="SUPFAM" id="SSF50610">
    <property type="entry name" value="mu transposase, C-terminal domain"/>
    <property type="match status" value="1"/>
</dbReference>
<feature type="domain" description="Integrase catalytic" evidence="2">
    <location>
        <begin position="259"/>
        <end position="503"/>
    </location>
</feature>
<evidence type="ECO:0000256" key="1">
    <source>
        <dbReference type="SAM" id="MobiDB-lite"/>
    </source>
</evidence>
<dbReference type="InterPro" id="IPR012337">
    <property type="entry name" value="RNaseH-like_sf"/>
</dbReference>
<dbReference type="OrthoDB" id="9794201at2"/>
<dbReference type="PANTHER" id="PTHR35004">
    <property type="entry name" value="TRANSPOSASE RV3428C-RELATED"/>
    <property type="match status" value="1"/>
</dbReference>
<evidence type="ECO:0000313" key="3">
    <source>
        <dbReference type="EMBL" id="AEG60043.1"/>
    </source>
</evidence>
<dbReference type="AlphaFoldDB" id="F6DTI1"/>
<dbReference type="eggNOG" id="COG2801">
    <property type="taxonomic scope" value="Bacteria"/>
</dbReference>
<dbReference type="Pfam" id="PF09299">
    <property type="entry name" value="Mu-transpos_C"/>
    <property type="match status" value="1"/>
</dbReference>
<dbReference type="SUPFAM" id="SSF53098">
    <property type="entry name" value="Ribonuclease H-like"/>
    <property type="match status" value="1"/>
</dbReference>
<accession>F6DTI1</accession>
<dbReference type="EMBL" id="CP002780">
    <property type="protein sequence ID" value="AEG60043.1"/>
    <property type="molecule type" value="Genomic_DNA"/>
</dbReference>
<dbReference type="STRING" id="696281.Desru_1780"/>
<dbReference type="GO" id="GO:0003676">
    <property type="term" value="F:nucleic acid binding"/>
    <property type="evidence" value="ECO:0007669"/>
    <property type="project" value="InterPro"/>
</dbReference>
<sequence length="695" mass="78793">MGEIYISTTKAAKLEGISRQMAHKKASAGDWIVKIAKIGKGGKSGMGFLIALSSLSSVARQRYCQNTIQEVKENQELAEVVELHPPVPVAPLNLAEIEAKIGKIRFEKILADADEKAAICEEALDVPDGSKKTQHRELVAAKYGISTRTLYGYIKEYQEGGRTALIRKLNGLGRETTRRTVSEELERVIRSLYLQPNKPKVSHVYDKVKKLLERESLEVPSRATIYRVVEDLNKYEPDLVCLAREGPEAYMKKFAIKATRSEPQFMNEVWEGDHHRLDVFIKYNGRPVRPWMTAWLDVATRTIIGYALSIQANGRTIALAMRHGILPKVRSGWEKPVFSKPMAKSIGDLGWGEEELLADVGETLPIFGVPKTIYIDNGEDYKSQVKKQKKSNDFEYSRQTRSVCDLLNINPMFATPYAPYAKGHMERWFGTFTDRFARYLPGYCGKDNKQRPYNLDEKKMAAQDMLLELDELNYLMEVYLHQYHNTVHSSLGMTPLQKVAITPKVTKALPDARTLDICLMDNETAVIQTSGIEKFGSRGKRRWFHHPDLDKLVGQKVVIRYDPNRIGEILVFSPRSGKFLCTATNKELLAWGATRDDLTKFQKQRASLRKELREQLKGIRKVSLDSLIKERKQAGSHVLTGKVSEDTPQVQLMTGMEPVAKQRKKKATKETQDTGKTKPKKKTNIFDEMLLQAGS</sequence>
<dbReference type="InterPro" id="IPR015378">
    <property type="entry name" value="Transposase-like_Mu_C"/>
</dbReference>
<dbReference type="InterPro" id="IPR001584">
    <property type="entry name" value="Integrase_cat-core"/>
</dbReference>
<reference evidence="4" key="1">
    <citation type="submission" date="2011-05" db="EMBL/GenBank/DDBJ databases">
        <title>Complete sequence of Desulfotomaculum ruminis DSM 2154.</title>
        <authorList>
            <person name="Lucas S."/>
            <person name="Copeland A."/>
            <person name="Lapidus A."/>
            <person name="Cheng J.-F."/>
            <person name="Goodwin L."/>
            <person name="Pitluck S."/>
            <person name="Lu M."/>
            <person name="Detter J.C."/>
            <person name="Han C."/>
            <person name="Tapia R."/>
            <person name="Land M."/>
            <person name="Hauser L."/>
            <person name="Kyrpides N."/>
            <person name="Ivanova N."/>
            <person name="Mikhailova N."/>
            <person name="Pagani I."/>
            <person name="Stams A.J.M."/>
            <person name="Plugge C.M."/>
            <person name="Muyzer G."/>
            <person name="Kuever J."/>
            <person name="Parshina S.N."/>
            <person name="Ivanova A.E."/>
            <person name="Nazina T.N."/>
            <person name="Brambilla E."/>
            <person name="Spring S."/>
            <person name="Klenk H.-P."/>
            <person name="Woyke T."/>
        </authorList>
    </citation>
    <scope>NUCLEOTIDE SEQUENCE [LARGE SCALE GENOMIC DNA]</scope>
    <source>
        <strain evidence="4">ATCC 23193 / DSM 2154 / NCIB 8452 / DL</strain>
    </source>
</reference>
<name>F6DTI1_DESRL</name>
<dbReference type="HOGENOM" id="CLU_401527_0_0_9"/>
<gene>
    <name evidence="3" type="ordered locus">Desru_1780</name>
</gene>
<dbReference type="InterPro" id="IPR036397">
    <property type="entry name" value="RNaseH_sf"/>
</dbReference>
<evidence type="ECO:0000259" key="2">
    <source>
        <dbReference type="PROSITE" id="PS50994"/>
    </source>
</evidence>
<dbReference type="Gene3D" id="3.30.420.10">
    <property type="entry name" value="Ribonuclease H-like superfamily/Ribonuclease H"/>
    <property type="match status" value="1"/>
</dbReference>
<dbReference type="Gene3D" id="1.10.10.60">
    <property type="entry name" value="Homeodomain-like"/>
    <property type="match status" value="1"/>
</dbReference>
<dbReference type="Pfam" id="PF09039">
    <property type="entry name" value="HTH_Tnp_Mu_2"/>
    <property type="match status" value="1"/>
</dbReference>
<dbReference type="PROSITE" id="PS50994">
    <property type="entry name" value="INTEGRASE"/>
    <property type="match status" value="1"/>
</dbReference>
<protein>
    <submittedName>
        <fullName evidence="3">Transposase-like Mu</fullName>
    </submittedName>
</protein>
<proteinExistence type="predicted"/>
<feature type="region of interest" description="Disordered" evidence="1">
    <location>
        <begin position="655"/>
        <end position="695"/>
    </location>
</feature>
<organism evidence="3 4">
    <name type="scientific">Desulforamulus ruminis (strain ATCC 23193 / DSM 2154 / NCIMB 8452 / DL)</name>
    <name type="common">Desulfotomaculum ruminis</name>
    <dbReference type="NCBI Taxonomy" id="696281"/>
    <lineage>
        <taxon>Bacteria</taxon>
        <taxon>Bacillati</taxon>
        <taxon>Bacillota</taxon>
        <taxon>Clostridia</taxon>
        <taxon>Eubacteriales</taxon>
        <taxon>Peptococcaceae</taxon>
        <taxon>Desulforamulus</taxon>
    </lineage>
</organism>
<dbReference type="RefSeq" id="WP_013841807.1">
    <property type="nucleotide sequence ID" value="NC_015589.1"/>
</dbReference>
<keyword evidence="4" id="KW-1185">Reference proteome</keyword>
<dbReference type="KEGG" id="dru:Desru_1780"/>
<reference evidence="3 4" key="2">
    <citation type="journal article" date="2012" name="Stand. Genomic Sci.">
        <title>Complete genome sequence of the sulfate-reducing firmicute Desulfotomaculum ruminis type strain (DL(T)).</title>
        <authorList>
            <person name="Spring S."/>
            <person name="Visser M."/>
            <person name="Lu M."/>
            <person name="Copeland A."/>
            <person name="Lapidus A."/>
            <person name="Lucas S."/>
            <person name="Cheng J.F."/>
            <person name="Han C."/>
            <person name="Tapia R."/>
            <person name="Goodwin L.A."/>
            <person name="Pitluck S."/>
            <person name="Ivanova N."/>
            <person name="Land M."/>
            <person name="Hauser L."/>
            <person name="Larimer F."/>
            <person name="Rohde M."/>
            <person name="Goker M."/>
            <person name="Detter J.C."/>
            <person name="Kyrpides N.C."/>
            <person name="Woyke T."/>
            <person name="Schaap P.J."/>
            <person name="Plugge C.M."/>
            <person name="Muyzer G."/>
            <person name="Kuever J."/>
            <person name="Pereira I.A."/>
            <person name="Parshina S.N."/>
            <person name="Bernier-Latmani R."/>
            <person name="Stams A.J."/>
            <person name="Klenk H.P."/>
        </authorList>
    </citation>
    <scope>NUCLEOTIDE SEQUENCE [LARGE SCALE GENOMIC DNA]</scope>
    <source>
        <strain evidence="4">ATCC 23193 / DSM 2154 / NCIB 8452 / DL</strain>
    </source>
</reference>
<evidence type="ECO:0000313" key="4">
    <source>
        <dbReference type="Proteomes" id="UP000009234"/>
    </source>
</evidence>
<dbReference type="GO" id="GO:0015074">
    <property type="term" value="P:DNA integration"/>
    <property type="evidence" value="ECO:0007669"/>
    <property type="project" value="InterPro"/>
</dbReference>
<dbReference type="InterPro" id="IPR015126">
    <property type="entry name" value="Mu_I-gamma"/>
</dbReference>
<dbReference type="Proteomes" id="UP000009234">
    <property type="component" value="Chromosome"/>
</dbReference>
<dbReference type="InterPro" id="IPR009004">
    <property type="entry name" value="Transposase_Mu_C"/>
</dbReference>
<dbReference type="PANTHER" id="PTHR35004:SF6">
    <property type="entry name" value="TRANSPOSASE"/>
    <property type="match status" value="1"/>
</dbReference>